<proteinExistence type="predicted"/>
<keyword evidence="2" id="KW-1185">Reference proteome</keyword>
<sequence length="81" mass="8903">MISFQDVYASVTKLIALLTRAIASVKGFFASFSTNCFKAQRNCIFLESNCTVSLAKATYLHQKSCSSLLEELLLTFRGAAL</sequence>
<dbReference type="KEGG" id="bpf:BpOF4_04630"/>
<dbReference type="STRING" id="398511.BpOF4_04630"/>
<name>D3FYV7_ALKPO</name>
<organism evidence="1 2">
    <name type="scientific">Alkalihalophilus pseudofirmus (strain ATCC BAA-2126 / JCM 17055 / OF4)</name>
    <name type="common">Bacillus pseudofirmus</name>
    <dbReference type="NCBI Taxonomy" id="398511"/>
    <lineage>
        <taxon>Bacteria</taxon>
        <taxon>Bacillati</taxon>
        <taxon>Bacillota</taxon>
        <taxon>Bacilli</taxon>
        <taxon>Bacillales</taxon>
        <taxon>Bacillaceae</taxon>
        <taxon>Alkalihalophilus</taxon>
    </lineage>
</organism>
<dbReference type="Proteomes" id="UP000001544">
    <property type="component" value="Chromosome"/>
</dbReference>
<protein>
    <submittedName>
        <fullName evidence="1">Uncharacterized protein</fullName>
    </submittedName>
</protein>
<dbReference type="HOGENOM" id="CLU_2566773_0_0_9"/>
<evidence type="ECO:0000313" key="2">
    <source>
        <dbReference type="Proteomes" id="UP000001544"/>
    </source>
</evidence>
<dbReference type="AlphaFoldDB" id="D3FYV7"/>
<gene>
    <name evidence="1" type="ordered locus">BpOF4_04630</name>
</gene>
<reference evidence="1 2" key="1">
    <citation type="journal article" date="2011" name="Environ. Microbiol.">
        <title>Genome of alkaliphilic Bacillus pseudofirmus OF4 reveals adaptations that support the ability to grow in an external pH range from 7.5 to 11.4.</title>
        <authorList>
            <person name="Janto B."/>
            <person name="Ahmed A."/>
            <person name="Ito M."/>
            <person name="Liu J."/>
            <person name="Hicks D.B."/>
            <person name="Pagni S."/>
            <person name="Fackelmayer O.J."/>
            <person name="Smith T.A."/>
            <person name="Earl J."/>
            <person name="Elbourne L.D."/>
            <person name="Hassan K."/>
            <person name="Paulsen I.T."/>
            <person name="Kolsto A.B."/>
            <person name="Tourasse N.J."/>
            <person name="Ehrlich G.D."/>
            <person name="Boissy R."/>
            <person name="Ivey D.M."/>
            <person name="Li G."/>
            <person name="Xue Y."/>
            <person name="Ma Y."/>
            <person name="Hu F.Z."/>
            <person name="Krulwich T.A."/>
        </authorList>
    </citation>
    <scope>NUCLEOTIDE SEQUENCE [LARGE SCALE GENOMIC DNA]</scope>
    <source>
        <strain evidence="2">ATCC BAA-2126 / JCM 17055 / OF4</strain>
    </source>
</reference>
<evidence type="ECO:0000313" key="1">
    <source>
        <dbReference type="EMBL" id="ADC48990.1"/>
    </source>
</evidence>
<accession>D3FYV7</accession>
<dbReference type="EMBL" id="CP001878">
    <property type="protein sequence ID" value="ADC48990.1"/>
    <property type="molecule type" value="Genomic_DNA"/>
</dbReference>